<evidence type="ECO:0000313" key="2">
    <source>
        <dbReference type="EMBL" id="KIK78329.1"/>
    </source>
</evidence>
<accession>A0A0D0DCC6</accession>
<name>A0A0D0DCC6_9AGAM</name>
<feature type="compositionally biased region" description="Basic residues" evidence="1">
    <location>
        <begin position="7"/>
        <end position="16"/>
    </location>
</feature>
<dbReference type="PANTHER" id="PTHR36452:SF1">
    <property type="entry name" value="DUF2461 DOMAIN-CONTAINING PROTEIN"/>
    <property type="match status" value="1"/>
</dbReference>
<evidence type="ECO:0000313" key="3">
    <source>
        <dbReference type="Proteomes" id="UP000054538"/>
    </source>
</evidence>
<dbReference type="STRING" id="930991.A0A0D0DCC6"/>
<keyword evidence="3" id="KW-1185">Reference proteome</keyword>
<dbReference type="Proteomes" id="UP000054538">
    <property type="component" value="Unassembled WGS sequence"/>
</dbReference>
<dbReference type="InParanoid" id="A0A0D0DCC6"/>
<dbReference type="Pfam" id="PF09365">
    <property type="entry name" value="DUF2461"/>
    <property type="match status" value="1"/>
</dbReference>
<gene>
    <name evidence="2" type="ORF">PAXRUDRAFT_834605</name>
</gene>
<dbReference type="OrthoDB" id="2537769at2759"/>
<dbReference type="AlphaFoldDB" id="A0A0D0DCC6"/>
<organism evidence="2 3">
    <name type="scientific">Paxillus rubicundulus Ve08.2h10</name>
    <dbReference type="NCBI Taxonomy" id="930991"/>
    <lineage>
        <taxon>Eukaryota</taxon>
        <taxon>Fungi</taxon>
        <taxon>Dikarya</taxon>
        <taxon>Basidiomycota</taxon>
        <taxon>Agaricomycotina</taxon>
        <taxon>Agaricomycetes</taxon>
        <taxon>Agaricomycetidae</taxon>
        <taxon>Boletales</taxon>
        <taxon>Paxilineae</taxon>
        <taxon>Paxillaceae</taxon>
        <taxon>Paxillus</taxon>
    </lineage>
</organism>
<reference evidence="2 3" key="1">
    <citation type="submission" date="2014-04" db="EMBL/GenBank/DDBJ databases">
        <authorList>
            <consortium name="DOE Joint Genome Institute"/>
            <person name="Kuo A."/>
            <person name="Kohler A."/>
            <person name="Jargeat P."/>
            <person name="Nagy L.G."/>
            <person name="Floudas D."/>
            <person name="Copeland A."/>
            <person name="Barry K.W."/>
            <person name="Cichocki N."/>
            <person name="Veneault-Fourrey C."/>
            <person name="LaButti K."/>
            <person name="Lindquist E.A."/>
            <person name="Lipzen A."/>
            <person name="Lundell T."/>
            <person name="Morin E."/>
            <person name="Murat C."/>
            <person name="Sun H."/>
            <person name="Tunlid A."/>
            <person name="Henrissat B."/>
            <person name="Grigoriev I.V."/>
            <person name="Hibbett D.S."/>
            <person name="Martin F."/>
            <person name="Nordberg H.P."/>
            <person name="Cantor M.N."/>
            <person name="Hua S.X."/>
        </authorList>
    </citation>
    <scope>NUCLEOTIDE SEQUENCE [LARGE SCALE GENOMIC DNA]</scope>
    <source>
        <strain evidence="2 3">Ve08.2h10</strain>
    </source>
</reference>
<reference evidence="3" key="2">
    <citation type="submission" date="2015-01" db="EMBL/GenBank/DDBJ databases">
        <title>Evolutionary Origins and Diversification of the Mycorrhizal Mutualists.</title>
        <authorList>
            <consortium name="DOE Joint Genome Institute"/>
            <consortium name="Mycorrhizal Genomics Consortium"/>
            <person name="Kohler A."/>
            <person name="Kuo A."/>
            <person name="Nagy L.G."/>
            <person name="Floudas D."/>
            <person name="Copeland A."/>
            <person name="Barry K.W."/>
            <person name="Cichocki N."/>
            <person name="Veneault-Fourrey C."/>
            <person name="LaButti K."/>
            <person name="Lindquist E.A."/>
            <person name="Lipzen A."/>
            <person name="Lundell T."/>
            <person name="Morin E."/>
            <person name="Murat C."/>
            <person name="Riley R."/>
            <person name="Ohm R."/>
            <person name="Sun H."/>
            <person name="Tunlid A."/>
            <person name="Henrissat B."/>
            <person name="Grigoriev I.V."/>
            <person name="Hibbett D.S."/>
            <person name="Martin F."/>
        </authorList>
    </citation>
    <scope>NUCLEOTIDE SEQUENCE [LARGE SCALE GENOMIC DNA]</scope>
    <source>
        <strain evidence="3">Ve08.2h10</strain>
    </source>
</reference>
<dbReference type="InterPro" id="IPR012808">
    <property type="entry name" value="CHP02453"/>
</dbReference>
<dbReference type="NCBIfam" id="TIGR02453">
    <property type="entry name" value="TIGR02453 family protein"/>
    <property type="match status" value="1"/>
</dbReference>
<feature type="compositionally biased region" description="Basic and acidic residues" evidence="1">
    <location>
        <begin position="57"/>
        <end position="69"/>
    </location>
</feature>
<feature type="compositionally biased region" description="Polar residues" evidence="1">
    <location>
        <begin position="83"/>
        <end position="95"/>
    </location>
</feature>
<protein>
    <submittedName>
        <fullName evidence="2">Uncharacterized protein</fullName>
    </submittedName>
</protein>
<evidence type="ECO:0000256" key="1">
    <source>
        <dbReference type="SAM" id="MobiDB-lite"/>
    </source>
</evidence>
<feature type="region of interest" description="Disordered" evidence="1">
    <location>
        <begin position="1"/>
        <end position="122"/>
    </location>
</feature>
<dbReference type="EMBL" id="KN826628">
    <property type="protein sequence ID" value="KIK78329.1"/>
    <property type="molecule type" value="Genomic_DNA"/>
</dbReference>
<dbReference type="HOGENOM" id="CLU_036742_3_0_1"/>
<proteinExistence type="predicted"/>
<sequence length="391" mass="44430">MPMVATSRRRAKRGATRKQVIVHESESTIETHFSSDDGDDNDVKYLDSDALDEEYDDPGKQESQRERTRVLSPAKLKPKSAGKRTSQSLSKQGASNKRPMRKKRKVEEDEDEEGSDFQLKDGQEVVGRVVQAPKTGWVPEGQISQHTLDFLTYMQDPACNDRVWFKLHEPIYRQSEKEFKNFVEALTTMLTEVDPQIPPLPPKDVIHRIYRDIRFSNDKTPYKRGLSASFSRSGRKGIYAFCEYLVKPGNESALSAGAWCPAKNELTAIRNHISHSSDRLREIISGPEFVSYFGEPRPHPKGKRQNVFGADDELKTAPKGIDKNHKDIDLLRCRSLAVSQTFTDDQVLNPMFVQDIEKVVRVLQPFIHCLNDMITLPAGSDDDEGDDDIHE</sequence>
<dbReference type="PANTHER" id="PTHR36452">
    <property type="entry name" value="CHROMOSOME 12, WHOLE GENOME SHOTGUN SEQUENCE"/>
    <property type="match status" value="1"/>
</dbReference>